<dbReference type="EMBL" id="JAASRN010000002">
    <property type="protein sequence ID" value="NIK74000.1"/>
    <property type="molecule type" value="Genomic_DNA"/>
</dbReference>
<dbReference type="PROSITE" id="PS51257">
    <property type="entry name" value="PROKAR_LIPOPROTEIN"/>
    <property type="match status" value="1"/>
</dbReference>
<dbReference type="PANTHER" id="PTHR43811:SF19">
    <property type="entry name" value="39 KDA FK506-BINDING NUCLEAR PROTEIN"/>
    <property type="match status" value="1"/>
</dbReference>
<dbReference type="AlphaFoldDB" id="A0A846MRL8"/>
<evidence type="ECO:0000313" key="8">
    <source>
        <dbReference type="EMBL" id="NIK74000.1"/>
    </source>
</evidence>
<dbReference type="PANTHER" id="PTHR43811">
    <property type="entry name" value="FKBP-TYPE PEPTIDYL-PROLYL CIS-TRANS ISOMERASE FKPA"/>
    <property type="match status" value="1"/>
</dbReference>
<evidence type="ECO:0000256" key="6">
    <source>
        <dbReference type="RuleBase" id="RU003915"/>
    </source>
</evidence>
<gene>
    <name evidence="8" type="ORF">FHS56_001513</name>
</gene>
<keyword evidence="4 5" id="KW-0413">Isomerase</keyword>
<evidence type="ECO:0000256" key="2">
    <source>
        <dbReference type="ARBA" id="ARBA00006577"/>
    </source>
</evidence>
<dbReference type="EC" id="5.2.1.8" evidence="6"/>
<evidence type="ECO:0000313" key="9">
    <source>
        <dbReference type="Proteomes" id="UP000537126"/>
    </source>
</evidence>
<evidence type="ECO:0000259" key="7">
    <source>
        <dbReference type="PROSITE" id="PS50059"/>
    </source>
</evidence>
<proteinExistence type="inferred from homology"/>
<dbReference type="InterPro" id="IPR001179">
    <property type="entry name" value="PPIase_FKBP_dom"/>
</dbReference>
<keyword evidence="9" id="KW-1185">Reference proteome</keyword>
<comment type="catalytic activity">
    <reaction evidence="1 5 6">
        <text>[protein]-peptidylproline (omega=180) = [protein]-peptidylproline (omega=0)</text>
        <dbReference type="Rhea" id="RHEA:16237"/>
        <dbReference type="Rhea" id="RHEA-COMP:10747"/>
        <dbReference type="Rhea" id="RHEA-COMP:10748"/>
        <dbReference type="ChEBI" id="CHEBI:83833"/>
        <dbReference type="ChEBI" id="CHEBI:83834"/>
        <dbReference type="EC" id="5.2.1.8"/>
    </reaction>
</comment>
<dbReference type="PROSITE" id="PS50059">
    <property type="entry name" value="FKBP_PPIASE"/>
    <property type="match status" value="1"/>
</dbReference>
<sequence>MTHSRFSWLSMLLLTVLFSSCKENIEKLPSGVRYQVLRSNPDSTLITDGSLVSFHLQVKGTTRKGEDTLLQTTYPNTPILYRLIVNPPKGSFLEPFLKLHNGDSARIWVPLDSVVKQIGMSEPPEYLMPGSEIEYVVSILDVKTQDYFKKQFEEMEQKQRAQVEATERAQIREYLKKNGFTADSTKNGLYYIKEKQTEGPTAQPGDIVSVYYSLQLLSKPDTLIESNKDAQPFEFVLGKGEVIKGWDEGIALFRKGEKGKLIIPSYLGYGSRQMGKAIPPNSILIFDVEVVDVRKENKIKKE</sequence>
<feature type="domain" description="PPIase FKBP-type" evidence="7">
    <location>
        <begin position="205"/>
        <end position="294"/>
    </location>
</feature>
<dbReference type="InterPro" id="IPR046357">
    <property type="entry name" value="PPIase_dom_sf"/>
</dbReference>
<dbReference type="Proteomes" id="UP000537126">
    <property type="component" value="Unassembled WGS sequence"/>
</dbReference>
<evidence type="ECO:0000256" key="4">
    <source>
        <dbReference type="ARBA" id="ARBA00023235"/>
    </source>
</evidence>
<keyword evidence="3 5" id="KW-0697">Rotamase</keyword>
<evidence type="ECO:0000256" key="5">
    <source>
        <dbReference type="PROSITE-ProRule" id="PRU00277"/>
    </source>
</evidence>
<dbReference type="Pfam" id="PF00254">
    <property type="entry name" value="FKBP_C"/>
    <property type="match status" value="1"/>
</dbReference>
<protein>
    <recommendedName>
        <fullName evidence="6">Peptidyl-prolyl cis-trans isomerase</fullName>
        <ecNumber evidence="6">5.2.1.8</ecNumber>
    </recommendedName>
</protein>
<accession>A0A846MRL8</accession>
<evidence type="ECO:0000256" key="1">
    <source>
        <dbReference type="ARBA" id="ARBA00000971"/>
    </source>
</evidence>
<name>A0A846MRL8_9BACT</name>
<evidence type="ECO:0000256" key="3">
    <source>
        <dbReference type="ARBA" id="ARBA00023110"/>
    </source>
</evidence>
<reference evidence="8 9" key="1">
    <citation type="submission" date="2020-03" db="EMBL/GenBank/DDBJ databases">
        <title>Genomic Encyclopedia of Type Strains, Phase IV (KMG-IV): sequencing the most valuable type-strain genomes for metagenomic binning, comparative biology and taxonomic classification.</title>
        <authorList>
            <person name="Goeker M."/>
        </authorList>
    </citation>
    <scope>NUCLEOTIDE SEQUENCE [LARGE SCALE GENOMIC DNA]</scope>
    <source>
        <strain evidence="8 9">DSM 5718</strain>
    </source>
</reference>
<dbReference type="GO" id="GO:0003755">
    <property type="term" value="F:peptidyl-prolyl cis-trans isomerase activity"/>
    <property type="evidence" value="ECO:0007669"/>
    <property type="project" value="UniProtKB-UniRule"/>
</dbReference>
<comment type="similarity">
    <text evidence="2 6">Belongs to the FKBP-type PPIase family.</text>
</comment>
<dbReference type="SUPFAM" id="SSF54534">
    <property type="entry name" value="FKBP-like"/>
    <property type="match status" value="2"/>
</dbReference>
<dbReference type="RefSeq" id="WP_166919262.1">
    <property type="nucleotide sequence ID" value="NZ_JAASRN010000002.1"/>
</dbReference>
<dbReference type="Gene3D" id="3.10.50.40">
    <property type="match status" value="2"/>
</dbReference>
<comment type="caution">
    <text evidence="8">The sequence shown here is derived from an EMBL/GenBank/DDBJ whole genome shotgun (WGS) entry which is preliminary data.</text>
</comment>
<organism evidence="8 9">
    <name type="scientific">Thermonema lapsum</name>
    <dbReference type="NCBI Taxonomy" id="28195"/>
    <lineage>
        <taxon>Bacteria</taxon>
        <taxon>Pseudomonadati</taxon>
        <taxon>Bacteroidota</taxon>
        <taxon>Cytophagia</taxon>
        <taxon>Cytophagales</taxon>
        <taxon>Thermonemataceae</taxon>
        <taxon>Thermonema</taxon>
    </lineage>
</organism>